<comment type="caution">
    <text evidence="2">The sequence shown here is derived from an EMBL/GenBank/DDBJ whole genome shotgun (WGS) entry which is preliminary data.</text>
</comment>
<feature type="region of interest" description="Disordered" evidence="1">
    <location>
        <begin position="30"/>
        <end position="82"/>
    </location>
</feature>
<evidence type="ECO:0000313" key="2">
    <source>
        <dbReference type="EMBL" id="CAK8678527.1"/>
    </source>
</evidence>
<dbReference type="Proteomes" id="UP001642483">
    <property type="component" value="Unassembled WGS sequence"/>
</dbReference>
<proteinExistence type="predicted"/>
<organism evidence="2 3">
    <name type="scientific">Clavelina lepadiformis</name>
    <name type="common">Light-bulb sea squirt</name>
    <name type="synonym">Ascidia lepadiformis</name>
    <dbReference type="NCBI Taxonomy" id="159417"/>
    <lineage>
        <taxon>Eukaryota</taxon>
        <taxon>Metazoa</taxon>
        <taxon>Chordata</taxon>
        <taxon>Tunicata</taxon>
        <taxon>Ascidiacea</taxon>
        <taxon>Aplousobranchia</taxon>
        <taxon>Clavelinidae</taxon>
        <taxon>Clavelina</taxon>
    </lineage>
</organism>
<evidence type="ECO:0000256" key="1">
    <source>
        <dbReference type="SAM" id="MobiDB-lite"/>
    </source>
</evidence>
<evidence type="ECO:0008006" key="4">
    <source>
        <dbReference type="Google" id="ProtNLM"/>
    </source>
</evidence>
<reference evidence="2 3" key="1">
    <citation type="submission" date="2024-02" db="EMBL/GenBank/DDBJ databases">
        <authorList>
            <person name="Daric V."/>
            <person name="Darras S."/>
        </authorList>
    </citation>
    <scope>NUCLEOTIDE SEQUENCE [LARGE SCALE GENOMIC DNA]</scope>
</reference>
<keyword evidence="3" id="KW-1185">Reference proteome</keyword>
<protein>
    <recommendedName>
        <fullName evidence="4">Ribosomal protein S13</fullName>
    </recommendedName>
</protein>
<name>A0ABP0FJK2_CLALP</name>
<evidence type="ECO:0000313" key="3">
    <source>
        <dbReference type="Proteomes" id="UP001642483"/>
    </source>
</evidence>
<dbReference type="EMBL" id="CAWYQH010000057">
    <property type="protein sequence ID" value="CAK8678527.1"/>
    <property type="molecule type" value="Genomic_DNA"/>
</dbReference>
<sequence>MLEELKSGLTGRLPVGHVRVERNTRVLNQARKSALGRKGERNKTQRKNKCNTLLPPTKSQHSTNACPEIQRMSYKNKRSENQ</sequence>
<accession>A0ABP0FJK2</accession>
<gene>
    <name evidence="2" type="ORF">CVLEPA_LOCUS8450</name>
</gene>